<evidence type="ECO:0000256" key="2">
    <source>
        <dbReference type="ARBA" id="ARBA00004664"/>
    </source>
</evidence>
<name>A0A1N7JHG2_9BACI</name>
<keyword evidence="12" id="KW-1185">Reference proteome</keyword>
<dbReference type="GO" id="GO:0000162">
    <property type="term" value="P:L-tryptophan biosynthetic process"/>
    <property type="evidence" value="ECO:0007669"/>
    <property type="project" value="UniProtKB-UniRule"/>
</dbReference>
<dbReference type="InterPro" id="IPR011060">
    <property type="entry name" value="RibuloseP-bd_barrel"/>
</dbReference>
<dbReference type="SUPFAM" id="SSF51366">
    <property type="entry name" value="Ribulose-phoshate binding barrel"/>
    <property type="match status" value="1"/>
</dbReference>
<gene>
    <name evidence="9" type="primary">trpF</name>
    <name evidence="11" type="ORF">SAMN05421687_10635</name>
</gene>
<dbReference type="AlphaFoldDB" id="A0A1N7JHG2"/>
<dbReference type="EMBL" id="FTOC01000006">
    <property type="protein sequence ID" value="SIS48767.1"/>
    <property type="molecule type" value="Genomic_DNA"/>
</dbReference>
<evidence type="ECO:0000256" key="4">
    <source>
        <dbReference type="ARBA" id="ARBA00022272"/>
    </source>
</evidence>
<dbReference type="InterPro" id="IPR044643">
    <property type="entry name" value="TrpF_fam"/>
</dbReference>
<dbReference type="Gene3D" id="3.20.20.70">
    <property type="entry name" value="Aldolase class I"/>
    <property type="match status" value="1"/>
</dbReference>
<comment type="catalytic activity">
    <reaction evidence="1 9">
        <text>N-(5-phospho-beta-D-ribosyl)anthranilate = 1-(2-carboxyphenylamino)-1-deoxy-D-ribulose 5-phosphate</text>
        <dbReference type="Rhea" id="RHEA:21540"/>
        <dbReference type="ChEBI" id="CHEBI:18277"/>
        <dbReference type="ChEBI" id="CHEBI:58613"/>
        <dbReference type="EC" id="5.3.1.24"/>
    </reaction>
</comment>
<dbReference type="UniPathway" id="UPA00035">
    <property type="reaction ID" value="UER00042"/>
</dbReference>
<evidence type="ECO:0000259" key="10">
    <source>
        <dbReference type="Pfam" id="PF00697"/>
    </source>
</evidence>
<dbReference type="EC" id="5.3.1.24" evidence="3 9"/>
<dbReference type="PANTHER" id="PTHR42894:SF1">
    <property type="entry name" value="N-(5'-PHOSPHORIBOSYL)ANTHRANILATE ISOMERASE"/>
    <property type="match status" value="1"/>
</dbReference>
<comment type="pathway">
    <text evidence="2 9">Amino-acid biosynthesis; L-tryptophan biosynthesis; L-tryptophan from chorismate: step 3/5.</text>
</comment>
<dbReference type="InterPro" id="IPR001240">
    <property type="entry name" value="PRAI_dom"/>
</dbReference>
<evidence type="ECO:0000313" key="12">
    <source>
        <dbReference type="Proteomes" id="UP000187608"/>
    </source>
</evidence>
<dbReference type="STRING" id="570947.SAMN05421687_10635"/>
<dbReference type="OrthoDB" id="9786954at2"/>
<dbReference type="NCBIfam" id="NF002301">
    <property type="entry name" value="PRK01222.2-1"/>
    <property type="match status" value="1"/>
</dbReference>
<dbReference type="Pfam" id="PF00697">
    <property type="entry name" value="PRAI"/>
    <property type="match status" value="1"/>
</dbReference>
<evidence type="ECO:0000256" key="6">
    <source>
        <dbReference type="ARBA" id="ARBA00022822"/>
    </source>
</evidence>
<evidence type="ECO:0000313" key="11">
    <source>
        <dbReference type="EMBL" id="SIS48767.1"/>
    </source>
</evidence>
<dbReference type="RefSeq" id="WP_076559056.1">
    <property type="nucleotide sequence ID" value="NZ_FTOC01000006.1"/>
</dbReference>
<keyword evidence="7 9" id="KW-0057">Aromatic amino acid biosynthesis</keyword>
<dbReference type="PANTHER" id="PTHR42894">
    <property type="entry name" value="N-(5'-PHOSPHORIBOSYL)ANTHRANILATE ISOMERASE"/>
    <property type="match status" value="1"/>
</dbReference>
<evidence type="ECO:0000256" key="8">
    <source>
        <dbReference type="ARBA" id="ARBA00023235"/>
    </source>
</evidence>
<keyword evidence="8 9" id="KW-0413">Isomerase</keyword>
<evidence type="ECO:0000256" key="5">
    <source>
        <dbReference type="ARBA" id="ARBA00022605"/>
    </source>
</evidence>
<keyword evidence="5 9" id="KW-0028">Amino-acid biosynthesis</keyword>
<organism evidence="11 12">
    <name type="scientific">Salimicrobium flavidum</name>
    <dbReference type="NCBI Taxonomy" id="570947"/>
    <lineage>
        <taxon>Bacteria</taxon>
        <taxon>Bacillati</taxon>
        <taxon>Bacillota</taxon>
        <taxon>Bacilli</taxon>
        <taxon>Bacillales</taxon>
        <taxon>Bacillaceae</taxon>
        <taxon>Salimicrobium</taxon>
    </lineage>
</organism>
<reference evidence="12" key="1">
    <citation type="submission" date="2017-01" db="EMBL/GenBank/DDBJ databases">
        <authorList>
            <person name="Varghese N."/>
            <person name="Submissions S."/>
        </authorList>
    </citation>
    <scope>NUCLEOTIDE SEQUENCE [LARGE SCALE GENOMIC DNA]</scope>
    <source>
        <strain evidence="12">DSM 23127</strain>
    </source>
</reference>
<comment type="similarity">
    <text evidence="9">Belongs to the TrpF family.</text>
</comment>
<dbReference type="HAMAP" id="MF_00135">
    <property type="entry name" value="PRAI"/>
    <property type="match status" value="1"/>
</dbReference>
<dbReference type="InterPro" id="IPR013785">
    <property type="entry name" value="Aldolase_TIM"/>
</dbReference>
<evidence type="ECO:0000256" key="3">
    <source>
        <dbReference type="ARBA" id="ARBA00012572"/>
    </source>
</evidence>
<dbReference type="Proteomes" id="UP000187608">
    <property type="component" value="Unassembled WGS sequence"/>
</dbReference>
<feature type="domain" description="N-(5'phosphoribosyl) anthranilate isomerase (PRAI)" evidence="10">
    <location>
        <begin position="7"/>
        <end position="208"/>
    </location>
</feature>
<evidence type="ECO:0000256" key="9">
    <source>
        <dbReference type="HAMAP-Rule" id="MF_00135"/>
    </source>
</evidence>
<sequence length="220" mass="24528">MIEPLIKLCGNQSETDIEKGAFSQATHLGFIFVKSAGRYVLPEKVGKWIKRIRPEQKLVGVFVNPTVDEIDEVLRFVPLDVIQLHGNETVSELLKIKETFPMPVWKAIHHQQDGLSMMRLFSGVAEGFIIDSKVKGAHGGTGVTFDWQAIPQYKEEANKQNVSCLMAGGVSPENIRELMAHQPEGVDISSGIETDGRKDFHKIQLITKEVTGHAYKYAKS</sequence>
<protein>
    <recommendedName>
        <fullName evidence="4 9">N-(5'-phosphoribosyl)anthranilate isomerase</fullName>
        <shortName evidence="9">PRAI</shortName>
        <ecNumber evidence="3 9">5.3.1.24</ecNumber>
    </recommendedName>
</protein>
<proteinExistence type="inferred from homology"/>
<evidence type="ECO:0000256" key="7">
    <source>
        <dbReference type="ARBA" id="ARBA00023141"/>
    </source>
</evidence>
<dbReference type="GO" id="GO:0004640">
    <property type="term" value="F:phosphoribosylanthranilate isomerase activity"/>
    <property type="evidence" value="ECO:0007669"/>
    <property type="project" value="UniProtKB-UniRule"/>
</dbReference>
<dbReference type="CDD" id="cd00405">
    <property type="entry name" value="PRAI"/>
    <property type="match status" value="1"/>
</dbReference>
<accession>A0A1N7JHG2</accession>
<keyword evidence="6 9" id="KW-0822">Tryptophan biosynthesis</keyword>
<evidence type="ECO:0000256" key="1">
    <source>
        <dbReference type="ARBA" id="ARBA00001164"/>
    </source>
</evidence>